<evidence type="ECO:0000313" key="2">
    <source>
        <dbReference type="EMBL" id="KAG7311330.1"/>
    </source>
</evidence>
<keyword evidence="3" id="KW-1185">Reference proteome</keyword>
<comment type="caution">
    <text evidence="2">The sequence shown here is derived from an EMBL/GenBank/DDBJ whole genome shotgun (WGS) entry which is preliminary data.</text>
</comment>
<accession>A0ABQ7R218</accession>
<dbReference type="Proteomes" id="UP000823941">
    <property type="component" value="Chromosome 4"/>
</dbReference>
<dbReference type="EMBL" id="JAHIBW010000004">
    <property type="protein sequence ID" value="KAG7311330.1"/>
    <property type="molecule type" value="Genomic_DNA"/>
</dbReference>
<reference evidence="2 3" key="1">
    <citation type="submission" date="2021-06" db="EMBL/GenBank/DDBJ databases">
        <title>A haploid diamondback moth (Plutella xylostella L.) genome assembly resolves 31 chromosomes and identifies a diamide resistance mutation.</title>
        <authorList>
            <person name="Ward C.M."/>
            <person name="Perry K.D."/>
            <person name="Baker G."/>
            <person name="Powis K."/>
            <person name="Heckel D.G."/>
            <person name="Baxter S.W."/>
        </authorList>
    </citation>
    <scope>NUCLEOTIDE SEQUENCE [LARGE SCALE GENOMIC DNA]</scope>
    <source>
        <strain evidence="2 3">LV</strain>
        <tissue evidence="2">Single pupa</tissue>
    </source>
</reference>
<gene>
    <name evidence="2" type="ORF">JYU34_002368</name>
</gene>
<feature type="region of interest" description="Disordered" evidence="1">
    <location>
        <begin position="23"/>
        <end position="61"/>
    </location>
</feature>
<organism evidence="2 3">
    <name type="scientific">Plutella xylostella</name>
    <name type="common">Diamondback moth</name>
    <name type="synonym">Plutella maculipennis</name>
    <dbReference type="NCBI Taxonomy" id="51655"/>
    <lineage>
        <taxon>Eukaryota</taxon>
        <taxon>Metazoa</taxon>
        <taxon>Ecdysozoa</taxon>
        <taxon>Arthropoda</taxon>
        <taxon>Hexapoda</taxon>
        <taxon>Insecta</taxon>
        <taxon>Pterygota</taxon>
        <taxon>Neoptera</taxon>
        <taxon>Endopterygota</taxon>
        <taxon>Lepidoptera</taxon>
        <taxon>Glossata</taxon>
        <taxon>Ditrysia</taxon>
        <taxon>Yponomeutoidea</taxon>
        <taxon>Plutellidae</taxon>
        <taxon>Plutella</taxon>
    </lineage>
</organism>
<protein>
    <submittedName>
        <fullName evidence="2">Uncharacterized protein</fullName>
    </submittedName>
</protein>
<sequence length="61" mass="7199">MHSTTPEPHILFHVLKAVKIHRRRRRRRLTQAHTSMSTRAPRWGLHAEAPFMPPTTETNIH</sequence>
<name>A0ABQ7R218_PLUXY</name>
<proteinExistence type="predicted"/>
<evidence type="ECO:0000313" key="3">
    <source>
        <dbReference type="Proteomes" id="UP000823941"/>
    </source>
</evidence>
<evidence type="ECO:0000256" key="1">
    <source>
        <dbReference type="SAM" id="MobiDB-lite"/>
    </source>
</evidence>